<dbReference type="Gene3D" id="3.40.50.300">
    <property type="entry name" value="P-loop containing nucleotide triphosphate hydrolases"/>
    <property type="match status" value="1"/>
</dbReference>
<keyword evidence="2" id="KW-1185">Reference proteome</keyword>
<dbReference type="Proteomes" id="UP001432322">
    <property type="component" value="Unassembled WGS sequence"/>
</dbReference>
<dbReference type="SUPFAM" id="SSF52540">
    <property type="entry name" value="P-loop containing nucleoside triphosphate hydrolases"/>
    <property type="match status" value="1"/>
</dbReference>
<accession>A0AAV5WK50</accession>
<sequence>LTVPNAAYVIDAGQVKLLSPYTRNGLRTLQTICVDKNMIIQRAGRTGRTTDGEYFLPYSPENVAEMLQMCHHELLLNRHFEERHFFYST</sequence>
<name>A0AAV5WK50_9BILA</name>
<comment type="caution">
    <text evidence="1">The sequence shown here is derived from an EMBL/GenBank/DDBJ whole genome shotgun (WGS) entry which is preliminary data.</text>
</comment>
<dbReference type="InterPro" id="IPR027417">
    <property type="entry name" value="P-loop_NTPase"/>
</dbReference>
<gene>
    <name evidence="1" type="ORF">PFISCL1PPCAC_22325</name>
</gene>
<dbReference type="EMBL" id="BTSY01000005">
    <property type="protein sequence ID" value="GMT31028.1"/>
    <property type="molecule type" value="Genomic_DNA"/>
</dbReference>
<dbReference type="AlphaFoldDB" id="A0AAV5WK50"/>
<reference evidence="1" key="1">
    <citation type="submission" date="2023-10" db="EMBL/GenBank/DDBJ databases">
        <title>Genome assembly of Pristionchus species.</title>
        <authorList>
            <person name="Yoshida K."/>
            <person name="Sommer R.J."/>
        </authorList>
    </citation>
    <scope>NUCLEOTIDE SEQUENCE</scope>
    <source>
        <strain evidence="1">RS5133</strain>
    </source>
</reference>
<evidence type="ECO:0000313" key="2">
    <source>
        <dbReference type="Proteomes" id="UP001432322"/>
    </source>
</evidence>
<feature type="non-terminal residue" evidence="1">
    <location>
        <position position="89"/>
    </location>
</feature>
<proteinExistence type="predicted"/>
<feature type="non-terminal residue" evidence="1">
    <location>
        <position position="1"/>
    </location>
</feature>
<evidence type="ECO:0000313" key="1">
    <source>
        <dbReference type="EMBL" id="GMT31028.1"/>
    </source>
</evidence>
<evidence type="ECO:0008006" key="3">
    <source>
        <dbReference type="Google" id="ProtNLM"/>
    </source>
</evidence>
<organism evidence="1 2">
    <name type="scientific">Pristionchus fissidentatus</name>
    <dbReference type="NCBI Taxonomy" id="1538716"/>
    <lineage>
        <taxon>Eukaryota</taxon>
        <taxon>Metazoa</taxon>
        <taxon>Ecdysozoa</taxon>
        <taxon>Nematoda</taxon>
        <taxon>Chromadorea</taxon>
        <taxon>Rhabditida</taxon>
        <taxon>Rhabditina</taxon>
        <taxon>Diplogasteromorpha</taxon>
        <taxon>Diplogasteroidea</taxon>
        <taxon>Neodiplogasteridae</taxon>
        <taxon>Pristionchus</taxon>
    </lineage>
</organism>
<protein>
    <recommendedName>
        <fullName evidence="3">Helicase</fullName>
    </recommendedName>
</protein>